<reference evidence="1 2" key="2">
    <citation type="submission" date="2020-05" db="EMBL/GenBank/DDBJ databases">
        <title>Draft genome sequence of Desulfovibrio sp. strainFSS-1.</title>
        <authorList>
            <person name="Shimoshige H."/>
            <person name="Kobayashi H."/>
            <person name="Maekawa T."/>
        </authorList>
    </citation>
    <scope>NUCLEOTIDE SEQUENCE [LARGE SCALE GENOMIC DNA]</scope>
    <source>
        <strain evidence="1 2">SIID29052-01</strain>
    </source>
</reference>
<evidence type="ECO:0000313" key="2">
    <source>
        <dbReference type="Proteomes" id="UP000494245"/>
    </source>
</evidence>
<keyword evidence="2" id="KW-1185">Reference proteome</keyword>
<organism evidence="1 2">
    <name type="scientific">Fundidesulfovibrio magnetotacticus</name>
    <dbReference type="NCBI Taxonomy" id="2730080"/>
    <lineage>
        <taxon>Bacteria</taxon>
        <taxon>Pseudomonadati</taxon>
        <taxon>Thermodesulfobacteriota</taxon>
        <taxon>Desulfovibrionia</taxon>
        <taxon>Desulfovibrionales</taxon>
        <taxon>Desulfovibrionaceae</taxon>
        <taxon>Fundidesulfovibrio</taxon>
    </lineage>
</organism>
<evidence type="ECO:0000313" key="1">
    <source>
        <dbReference type="EMBL" id="GFK94422.1"/>
    </source>
</evidence>
<gene>
    <name evidence="1" type="ORF">NNJEOMEG_02267</name>
</gene>
<accession>A0A6V8LPE3</accession>
<protein>
    <recommendedName>
        <fullName evidence="3">Phage tail protein</fullName>
    </recommendedName>
</protein>
<sequence length="124" mass="13578">MALKEYVGAIVLEVDGAEYEVIDLNVEHDTGKKLVKTMNKTGRALGFHKGVETFELSVTAAIPKDDPKDWEAVEGAKLTIYPASDGGQRESYSDCVCISAGRKYSVENEARVDLKFLALGHTKE</sequence>
<dbReference type="EMBL" id="BLTE01000010">
    <property type="protein sequence ID" value="GFK94422.1"/>
    <property type="molecule type" value="Genomic_DNA"/>
</dbReference>
<reference evidence="1 2" key="1">
    <citation type="submission" date="2020-04" db="EMBL/GenBank/DDBJ databases">
        <authorList>
            <consortium name="Desulfovibrio sp. FSS-1 genome sequencing consortium"/>
            <person name="Shimoshige H."/>
            <person name="Kobayashi H."/>
            <person name="Maekawa T."/>
        </authorList>
    </citation>
    <scope>NUCLEOTIDE SEQUENCE [LARGE SCALE GENOMIC DNA]</scope>
    <source>
        <strain evidence="1 2">SIID29052-01</strain>
    </source>
</reference>
<name>A0A6V8LPE3_9BACT</name>
<dbReference type="AlphaFoldDB" id="A0A6V8LPE3"/>
<proteinExistence type="predicted"/>
<comment type="caution">
    <text evidence="1">The sequence shown here is derived from an EMBL/GenBank/DDBJ whole genome shotgun (WGS) entry which is preliminary data.</text>
</comment>
<dbReference type="RefSeq" id="WP_173084490.1">
    <property type="nucleotide sequence ID" value="NZ_BLTE01000010.1"/>
</dbReference>
<dbReference type="Proteomes" id="UP000494245">
    <property type="component" value="Unassembled WGS sequence"/>
</dbReference>
<evidence type="ECO:0008006" key="3">
    <source>
        <dbReference type="Google" id="ProtNLM"/>
    </source>
</evidence>